<dbReference type="GO" id="GO:0007179">
    <property type="term" value="P:transforming growth factor beta receptor signaling pathway"/>
    <property type="evidence" value="ECO:0007669"/>
    <property type="project" value="TreeGrafter"/>
</dbReference>
<dbReference type="Gene3D" id="1.10.10.10">
    <property type="entry name" value="Winged helix-like DNA-binding domain superfamily/Winged helix DNA-binding domain"/>
    <property type="match status" value="1"/>
</dbReference>
<dbReference type="OrthoDB" id="5954824at2759"/>
<reference evidence="6" key="1">
    <citation type="submission" date="2017-08" db="EMBL/GenBank/DDBJ databases">
        <title>Assembly of the North American Bullfrog Genome.</title>
        <authorList>
            <person name="Warren R.L."/>
            <person name="Vandervalk B.P."/>
            <person name="Kucuk E."/>
            <person name="Birol I."/>
            <person name="Helbing C."/>
            <person name="Pandoh P."/>
            <person name="Behsaz B."/>
            <person name="Mohamadi H."/>
            <person name="Chu J."/>
            <person name="Jackman S."/>
            <person name="Hammond S.A."/>
            <person name="Veldhoen N."/>
            <person name="Kirk H."/>
            <person name="Zhao Y."/>
            <person name="Coope R."/>
            <person name="Pleasance S."/>
            <person name="Moore R."/>
            <person name="Holt R."/>
        </authorList>
    </citation>
    <scope>NUCLEOTIDE SEQUENCE</scope>
    <source>
        <strain evidence="6">Bruno</strain>
        <tissue evidence="6">Liver</tissue>
    </source>
</reference>
<evidence type="ECO:0000259" key="5">
    <source>
        <dbReference type="PROSITE" id="PS50039"/>
    </source>
</evidence>
<dbReference type="GO" id="GO:0032444">
    <property type="term" value="C:activin responsive factor complex"/>
    <property type="evidence" value="ECO:0007669"/>
    <property type="project" value="TreeGrafter"/>
</dbReference>
<evidence type="ECO:0000256" key="2">
    <source>
        <dbReference type="ARBA" id="ARBA00023125"/>
    </source>
</evidence>
<dbReference type="InterPro" id="IPR036388">
    <property type="entry name" value="WH-like_DNA-bd_sf"/>
</dbReference>
<evidence type="ECO:0000256" key="3">
    <source>
        <dbReference type="ARBA" id="ARBA00023163"/>
    </source>
</evidence>
<dbReference type="GO" id="GO:0000976">
    <property type="term" value="F:transcription cis-regulatory region binding"/>
    <property type="evidence" value="ECO:0007669"/>
    <property type="project" value="TreeGrafter"/>
</dbReference>
<keyword evidence="4" id="KW-0539">Nucleus</keyword>
<sequence length="266" mass="30061">MVMLHSLTTIFSSWQILQDISTLFPFFKGDYQGWKDSVRQDLSSNDCFRKVLKDLLKPQAKGNYWTVDVGMLPVNAMKQQNTAVTRQESYPHDLAPYILHGLPYIPLDFHNPHLSNENTAVRGEAEAQSPVTTQPPSIHPTSIPKMILWNLPLSYPKYPKCVAPNVVAPPSIHPLLLYSNFPSLSLCNDMPSPYSSFTYPDWMDVYPPDLRPQMPPVPRPSEARNSLSYFPPNPTVFYVPVYPPHGGYMSPQNMYGQHLSPAGAYP</sequence>
<dbReference type="PANTHER" id="PTHR47316:SF1">
    <property type="entry name" value="FORKHEAD BOX PROTEIN H1"/>
    <property type="match status" value="1"/>
</dbReference>
<dbReference type="InterPro" id="IPR052327">
    <property type="entry name" value="Activin_resp_transcr_regulator"/>
</dbReference>
<gene>
    <name evidence="6" type="ORF">AB205_0190710</name>
</gene>
<accession>A0A2G9SL99</accession>
<dbReference type="SMART" id="SM00339">
    <property type="entry name" value="FH"/>
    <property type="match status" value="1"/>
</dbReference>
<dbReference type="GO" id="GO:0001228">
    <property type="term" value="F:DNA-binding transcription activator activity, RNA polymerase II-specific"/>
    <property type="evidence" value="ECO:0007669"/>
    <property type="project" value="TreeGrafter"/>
</dbReference>
<dbReference type="PANTHER" id="PTHR47316">
    <property type="entry name" value="FORKHEAD BOX PROTEIN H1"/>
    <property type="match status" value="1"/>
</dbReference>
<name>A0A2G9SL99_AQUCT</name>
<dbReference type="Pfam" id="PF00250">
    <property type="entry name" value="Forkhead"/>
    <property type="match status" value="1"/>
</dbReference>
<dbReference type="PROSITE" id="PS50039">
    <property type="entry name" value="FORK_HEAD_3"/>
    <property type="match status" value="1"/>
</dbReference>
<dbReference type="InterPro" id="IPR036390">
    <property type="entry name" value="WH_DNA-bd_sf"/>
</dbReference>
<feature type="DNA-binding region" description="Fork-head" evidence="4">
    <location>
        <begin position="1"/>
        <end position="68"/>
    </location>
</feature>
<keyword evidence="2 4" id="KW-0238">DNA-binding</keyword>
<proteinExistence type="predicted"/>
<keyword evidence="3" id="KW-0804">Transcription</keyword>
<evidence type="ECO:0000313" key="6">
    <source>
        <dbReference type="EMBL" id="PIO40959.1"/>
    </source>
</evidence>
<dbReference type="InterPro" id="IPR001766">
    <property type="entry name" value="Fork_head_dom"/>
</dbReference>
<comment type="subcellular location">
    <subcellularLocation>
        <location evidence="4">Nucleus</location>
    </subcellularLocation>
</comment>
<evidence type="ECO:0000256" key="1">
    <source>
        <dbReference type="ARBA" id="ARBA00023015"/>
    </source>
</evidence>
<protein>
    <recommendedName>
        <fullName evidence="5">Fork-head domain-containing protein</fullName>
    </recommendedName>
</protein>
<dbReference type="AlphaFoldDB" id="A0A2G9SL99"/>
<dbReference type="EMBL" id="KV923574">
    <property type="protein sequence ID" value="PIO40959.1"/>
    <property type="molecule type" value="Genomic_DNA"/>
</dbReference>
<organism evidence="6">
    <name type="scientific">Aquarana catesbeiana</name>
    <name type="common">American bullfrog</name>
    <name type="synonym">Rana catesbeiana</name>
    <dbReference type="NCBI Taxonomy" id="8400"/>
    <lineage>
        <taxon>Eukaryota</taxon>
        <taxon>Metazoa</taxon>
        <taxon>Chordata</taxon>
        <taxon>Craniata</taxon>
        <taxon>Vertebrata</taxon>
        <taxon>Euteleostomi</taxon>
        <taxon>Amphibia</taxon>
        <taxon>Batrachia</taxon>
        <taxon>Anura</taxon>
        <taxon>Neobatrachia</taxon>
        <taxon>Ranoidea</taxon>
        <taxon>Ranidae</taxon>
        <taxon>Aquarana</taxon>
    </lineage>
</organism>
<dbReference type="SUPFAM" id="SSF46785">
    <property type="entry name" value="Winged helix' DNA-binding domain"/>
    <property type="match status" value="1"/>
</dbReference>
<keyword evidence="1" id="KW-0805">Transcription regulation</keyword>
<evidence type="ECO:0000256" key="4">
    <source>
        <dbReference type="PROSITE-ProRule" id="PRU00089"/>
    </source>
</evidence>
<feature type="domain" description="Fork-head" evidence="5">
    <location>
        <begin position="1"/>
        <end position="68"/>
    </location>
</feature>